<dbReference type="EMBL" id="JBBPBN010000028">
    <property type="protein sequence ID" value="KAK9007025.1"/>
    <property type="molecule type" value="Genomic_DNA"/>
</dbReference>
<dbReference type="SUPFAM" id="SSF81383">
    <property type="entry name" value="F-box domain"/>
    <property type="match status" value="1"/>
</dbReference>
<keyword evidence="3" id="KW-1185">Reference proteome</keyword>
<dbReference type="InterPro" id="IPR036047">
    <property type="entry name" value="F-box-like_dom_sf"/>
</dbReference>
<gene>
    <name evidence="2" type="ORF">V6N11_019353</name>
</gene>
<dbReference type="InterPro" id="IPR050796">
    <property type="entry name" value="SCF_F-box_component"/>
</dbReference>
<sequence>MCDYIPKDVVIGILKRLPVKSLVRFRAICKSWNSVICDPCFISTHLQASLSNNTPFLLLRVTANPPIYAFDSKDMTFVNGAVHWLGFKGRNNFGCNCAILGFDMSAEEFFEMNLPESLFGFHHFDLSIMKYGESSITSTTHPLRGELHELWVMKEYGVVAS</sequence>
<accession>A0ABR2R2K9</accession>
<dbReference type="PANTHER" id="PTHR31672:SF13">
    <property type="entry name" value="F-BOX PROTEIN CPR30-LIKE"/>
    <property type="match status" value="1"/>
</dbReference>
<organism evidence="2 3">
    <name type="scientific">Hibiscus sabdariffa</name>
    <name type="common">roselle</name>
    <dbReference type="NCBI Taxonomy" id="183260"/>
    <lineage>
        <taxon>Eukaryota</taxon>
        <taxon>Viridiplantae</taxon>
        <taxon>Streptophyta</taxon>
        <taxon>Embryophyta</taxon>
        <taxon>Tracheophyta</taxon>
        <taxon>Spermatophyta</taxon>
        <taxon>Magnoliopsida</taxon>
        <taxon>eudicotyledons</taxon>
        <taxon>Gunneridae</taxon>
        <taxon>Pentapetalae</taxon>
        <taxon>rosids</taxon>
        <taxon>malvids</taxon>
        <taxon>Malvales</taxon>
        <taxon>Malvaceae</taxon>
        <taxon>Malvoideae</taxon>
        <taxon>Hibiscus</taxon>
    </lineage>
</organism>
<dbReference type="PROSITE" id="PS50181">
    <property type="entry name" value="FBOX"/>
    <property type="match status" value="1"/>
</dbReference>
<dbReference type="SMART" id="SM00256">
    <property type="entry name" value="FBOX"/>
    <property type="match status" value="1"/>
</dbReference>
<feature type="domain" description="F-box" evidence="1">
    <location>
        <begin position="1"/>
        <end position="36"/>
    </location>
</feature>
<evidence type="ECO:0000259" key="1">
    <source>
        <dbReference type="PROSITE" id="PS50181"/>
    </source>
</evidence>
<dbReference type="InterPro" id="IPR001810">
    <property type="entry name" value="F-box_dom"/>
</dbReference>
<dbReference type="Proteomes" id="UP001396334">
    <property type="component" value="Unassembled WGS sequence"/>
</dbReference>
<reference evidence="2 3" key="1">
    <citation type="journal article" date="2024" name="G3 (Bethesda)">
        <title>Genome assembly of Hibiscus sabdariffa L. provides insights into metabolisms of medicinal natural products.</title>
        <authorList>
            <person name="Kim T."/>
        </authorList>
    </citation>
    <scope>NUCLEOTIDE SEQUENCE [LARGE SCALE GENOMIC DNA]</scope>
    <source>
        <strain evidence="2">TK-2024</strain>
        <tissue evidence="2">Old leaves</tissue>
    </source>
</reference>
<name>A0ABR2R2K9_9ROSI</name>
<protein>
    <recommendedName>
        <fullName evidence="1">F-box domain-containing protein</fullName>
    </recommendedName>
</protein>
<comment type="caution">
    <text evidence="2">The sequence shown here is derived from an EMBL/GenBank/DDBJ whole genome shotgun (WGS) entry which is preliminary data.</text>
</comment>
<evidence type="ECO:0000313" key="2">
    <source>
        <dbReference type="EMBL" id="KAK9007025.1"/>
    </source>
</evidence>
<dbReference type="Gene3D" id="1.20.1280.50">
    <property type="match status" value="1"/>
</dbReference>
<evidence type="ECO:0000313" key="3">
    <source>
        <dbReference type="Proteomes" id="UP001396334"/>
    </source>
</evidence>
<dbReference type="CDD" id="cd22157">
    <property type="entry name" value="F-box_AtFBW1-like"/>
    <property type="match status" value="1"/>
</dbReference>
<dbReference type="Pfam" id="PF00646">
    <property type="entry name" value="F-box"/>
    <property type="match status" value="1"/>
</dbReference>
<proteinExistence type="predicted"/>
<dbReference type="PANTHER" id="PTHR31672">
    <property type="entry name" value="BNACNNG10540D PROTEIN"/>
    <property type="match status" value="1"/>
</dbReference>